<dbReference type="UniPathway" id="UPA00277">
    <property type="reaction ID" value="UER00407"/>
</dbReference>
<evidence type="ECO:0000313" key="18">
    <source>
        <dbReference type="Proteomes" id="UP000542125"/>
    </source>
</evidence>
<organism evidence="17 18">
    <name type="scientific">Pigmentiphaga litoralis</name>
    <dbReference type="NCBI Taxonomy" id="516702"/>
    <lineage>
        <taxon>Bacteria</taxon>
        <taxon>Pseudomonadati</taxon>
        <taxon>Pseudomonadota</taxon>
        <taxon>Betaproteobacteria</taxon>
        <taxon>Burkholderiales</taxon>
        <taxon>Alcaligenaceae</taxon>
        <taxon>Pigmentiphaga</taxon>
    </lineage>
</organism>
<evidence type="ECO:0000256" key="1">
    <source>
        <dbReference type="ARBA" id="ARBA00002121"/>
    </source>
</evidence>
<keyword evidence="5 15" id="KW-0288">FMN</keyword>
<dbReference type="AlphaFoldDB" id="A0A7Y9IZ32"/>
<evidence type="ECO:0000256" key="10">
    <source>
        <dbReference type="ARBA" id="ARBA00022827"/>
    </source>
</evidence>
<evidence type="ECO:0000256" key="8">
    <source>
        <dbReference type="ARBA" id="ARBA00022741"/>
    </source>
</evidence>
<evidence type="ECO:0000256" key="7">
    <source>
        <dbReference type="ARBA" id="ARBA00022695"/>
    </source>
</evidence>
<keyword evidence="7 15" id="KW-0548">Nucleotidyltransferase</keyword>
<dbReference type="Gene3D" id="3.40.50.620">
    <property type="entry name" value="HUPs"/>
    <property type="match status" value="1"/>
</dbReference>
<dbReference type="InterPro" id="IPR023465">
    <property type="entry name" value="Riboflavin_kinase_dom_sf"/>
</dbReference>
<feature type="domain" description="Riboflavin kinase" evidence="16">
    <location>
        <begin position="208"/>
        <end position="333"/>
    </location>
</feature>
<dbReference type="GO" id="GO:0009231">
    <property type="term" value="P:riboflavin biosynthetic process"/>
    <property type="evidence" value="ECO:0007669"/>
    <property type="project" value="InterPro"/>
</dbReference>
<keyword evidence="10 15" id="KW-0274">FAD</keyword>
<evidence type="ECO:0000256" key="6">
    <source>
        <dbReference type="ARBA" id="ARBA00022679"/>
    </source>
</evidence>
<dbReference type="Gene3D" id="2.40.30.30">
    <property type="entry name" value="Riboflavin kinase-like"/>
    <property type="match status" value="1"/>
</dbReference>
<name>A0A7Y9IZ32_9BURK</name>
<evidence type="ECO:0000256" key="15">
    <source>
        <dbReference type="PIRNR" id="PIRNR004491"/>
    </source>
</evidence>
<dbReference type="GO" id="GO:0008531">
    <property type="term" value="F:riboflavin kinase activity"/>
    <property type="evidence" value="ECO:0007669"/>
    <property type="project" value="UniProtKB-UniRule"/>
</dbReference>
<evidence type="ECO:0000256" key="12">
    <source>
        <dbReference type="ARBA" id="ARBA00023268"/>
    </source>
</evidence>
<dbReference type="InterPro" id="IPR023468">
    <property type="entry name" value="Riboflavin_kinase"/>
</dbReference>
<evidence type="ECO:0000259" key="16">
    <source>
        <dbReference type="SMART" id="SM00904"/>
    </source>
</evidence>
<dbReference type="InterPro" id="IPR002606">
    <property type="entry name" value="Riboflavin_kinase_bac"/>
</dbReference>
<comment type="similarity">
    <text evidence="15">Belongs to the ribF family.</text>
</comment>
<keyword evidence="18" id="KW-1185">Reference proteome</keyword>
<dbReference type="Proteomes" id="UP000542125">
    <property type="component" value="Unassembled WGS sequence"/>
</dbReference>
<dbReference type="PANTHER" id="PTHR22749:SF6">
    <property type="entry name" value="RIBOFLAVIN KINASE"/>
    <property type="match status" value="1"/>
</dbReference>
<evidence type="ECO:0000256" key="3">
    <source>
        <dbReference type="ARBA" id="ARBA00005201"/>
    </source>
</evidence>
<dbReference type="GO" id="GO:0003919">
    <property type="term" value="F:FMN adenylyltransferase activity"/>
    <property type="evidence" value="ECO:0007669"/>
    <property type="project" value="UniProtKB-UniRule"/>
</dbReference>
<evidence type="ECO:0000256" key="13">
    <source>
        <dbReference type="ARBA" id="ARBA00047880"/>
    </source>
</evidence>
<comment type="pathway">
    <text evidence="3 15">Cofactor biosynthesis; FMN biosynthesis; FMN from riboflavin (ATP route): step 1/1.</text>
</comment>
<dbReference type="GO" id="GO:0009398">
    <property type="term" value="P:FMN biosynthetic process"/>
    <property type="evidence" value="ECO:0007669"/>
    <property type="project" value="UniProtKB-UniRule"/>
</dbReference>
<dbReference type="EC" id="2.7.1.26" evidence="15"/>
<evidence type="ECO:0000256" key="2">
    <source>
        <dbReference type="ARBA" id="ARBA00004726"/>
    </source>
</evidence>
<keyword evidence="12" id="KW-0511">Multifunctional enzyme</keyword>
<dbReference type="NCBIfam" id="NF004163">
    <property type="entry name" value="PRK05627.1-6"/>
    <property type="match status" value="1"/>
</dbReference>
<comment type="caution">
    <text evidence="17">The sequence shown here is derived from an EMBL/GenBank/DDBJ whole genome shotgun (WGS) entry which is preliminary data.</text>
</comment>
<dbReference type="PANTHER" id="PTHR22749">
    <property type="entry name" value="RIBOFLAVIN KINASE/FMN ADENYLYLTRANSFERASE"/>
    <property type="match status" value="1"/>
</dbReference>
<keyword evidence="6 15" id="KW-0808">Transferase</keyword>
<evidence type="ECO:0000256" key="9">
    <source>
        <dbReference type="ARBA" id="ARBA00022777"/>
    </source>
</evidence>
<dbReference type="SUPFAM" id="SSF52374">
    <property type="entry name" value="Nucleotidylyl transferase"/>
    <property type="match status" value="1"/>
</dbReference>
<evidence type="ECO:0000256" key="4">
    <source>
        <dbReference type="ARBA" id="ARBA00022630"/>
    </source>
</evidence>
<accession>A0A7Y9IZ32</accession>
<dbReference type="SMART" id="SM00904">
    <property type="entry name" value="Flavokinase"/>
    <property type="match status" value="1"/>
</dbReference>
<keyword evidence="4 15" id="KW-0285">Flavoprotein</keyword>
<protein>
    <recommendedName>
        <fullName evidence="15">Riboflavin biosynthesis protein</fullName>
    </recommendedName>
    <domain>
        <recommendedName>
            <fullName evidence="15">Riboflavin kinase</fullName>
            <ecNumber evidence="15">2.7.1.26</ecNumber>
        </recommendedName>
        <alternativeName>
            <fullName evidence="15">Flavokinase</fullName>
        </alternativeName>
    </domain>
    <domain>
        <recommendedName>
            <fullName evidence="15">FMN adenylyltransferase</fullName>
            <ecNumber evidence="15">2.7.7.2</ecNumber>
        </recommendedName>
        <alternativeName>
            <fullName evidence="15">FAD pyrophosphorylase</fullName>
        </alternativeName>
        <alternativeName>
            <fullName evidence="15">FAD synthase</fullName>
        </alternativeName>
    </domain>
</protein>
<dbReference type="FunFam" id="3.40.50.620:FF:000021">
    <property type="entry name" value="Riboflavin biosynthesis protein"/>
    <property type="match status" value="1"/>
</dbReference>
<dbReference type="EC" id="2.7.7.2" evidence="15"/>
<dbReference type="SUPFAM" id="SSF82114">
    <property type="entry name" value="Riboflavin kinase-like"/>
    <property type="match status" value="1"/>
</dbReference>
<dbReference type="EMBL" id="JACBYR010000003">
    <property type="protein sequence ID" value="NYE85796.1"/>
    <property type="molecule type" value="Genomic_DNA"/>
</dbReference>
<comment type="function">
    <text evidence="1">Catalyzes the phosphorylation of riboflavin to FMN followed by the adenylation of FMN to FAD.</text>
</comment>
<dbReference type="NCBIfam" id="TIGR00083">
    <property type="entry name" value="ribF"/>
    <property type="match status" value="1"/>
</dbReference>
<evidence type="ECO:0000313" key="17">
    <source>
        <dbReference type="EMBL" id="NYE85796.1"/>
    </source>
</evidence>
<keyword evidence="8 15" id="KW-0547">Nucleotide-binding</keyword>
<keyword evidence="9 15" id="KW-0418">Kinase</keyword>
<dbReference type="InterPro" id="IPR014729">
    <property type="entry name" value="Rossmann-like_a/b/a_fold"/>
</dbReference>
<reference evidence="17 18" key="1">
    <citation type="submission" date="2020-07" db="EMBL/GenBank/DDBJ databases">
        <title>Genomic Encyclopedia of Type Strains, Phase IV (KMG-V): Genome sequencing to study the core and pangenomes of soil and plant-associated prokaryotes.</title>
        <authorList>
            <person name="Whitman W."/>
        </authorList>
    </citation>
    <scope>NUCLEOTIDE SEQUENCE [LARGE SCALE GENOMIC DNA]</scope>
    <source>
        <strain evidence="17 18">SAS40</strain>
    </source>
</reference>
<comment type="catalytic activity">
    <reaction evidence="14 15">
        <text>FMN + ATP + H(+) = FAD + diphosphate</text>
        <dbReference type="Rhea" id="RHEA:17237"/>
        <dbReference type="ChEBI" id="CHEBI:15378"/>
        <dbReference type="ChEBI" id="CHEBI:30616"/>
        <dbReference type="ChEBI" id="CHEBI:33019"/>
        <dbReference type="ChEBI" id="CHEBI:57692"/>
        <dbReference type="ChEBI" id="CHEBI:58210"/>
        <dbReference type="EC" id="2.7.7.2"/>
    </reaction>
</comment>
<dbReference type="CDD" id="cd02064">
    <property type="entry name" value="FAD_synthetase_N"/>
    <property type="match status" value="1"/>
</dbReference>
<evidence type="ECO:0000256" key="14">
    <source>
        <dbReference type="ARBA" id="ARBA00049494"/>
    </source>
</evidence>
<dbReference type="Pfam" id="PF06574">
    <property type="entry name" value="FAD_syn"/>
    <property type="match status" value="1"/>
</dbReference>
<dbReference type="GO" id="GO:0005524">
    <property type="term" value="F:ATP binding"/>
    <property type="evidence" value="ECO:0007669"/>
    <property type="project" value="UniProtKB-UniRule"/>
</dbReference>
<dbReference type="NCBIfam" id="NF004159">
    <property type="entry name" value="PRK05627.1-2"/>
    <property type="match status" value="1"/>
</dbReference>
<dbReference type="InterPro" id="IPR015865">
    <property type="entry name" value="Riboflavin_kinase_bac/euk"/>
</dbReference>
<comment type="catalytic activity">
    <reaction evidence="13 15">
        <text>riboflavin + ATP = FMN + ADP + H(+)</text>
        <dbReference type="Rhea" id="RHEA:14357"/>
        <dbReference type="ChEBI" id="CHEBI:15378"/>
        <dbReference type="ChEBI" id="CHEBI:30616"/>
        <dbReference type="ChEBI" id="CHEBI:57986"/>
        <dbReference type="ChEBI" id="CHEBI:58210"/>
        <dbReference type="ChEBI" id="CHEBI:456216"/>
        <dbReference type="EC" id="2.7.1.26"/>
    </reaction>
</comment>
<dbReference type="InterPro" id="IPR015864">
    <property type="entry name" value="FAD_synthase"/>
</dbReference>
<sequence>MNPVPTAAALPTAGPAATQPTLRIFRGLPPPSLRQPCALTIGNFDGVHRGHQAMLAKVKAAADARGLVPTVMTFEPHPREYFANFHRRPELAPTRIAGLRDQLCALGRAGMQRVVVQRFNAHLASMPAQTFIDHLLLDGLQVKWLLIGDDFRFGAHRSGDLALLRENAARHGFDVESIGSVMEAGQRISSSAIRTALAVGDLDRATTLLGHPYSVSGHVIHGQKLGRTLGFPTLNLRISHNCPALSGIFVVQVHGLGPSPLPAVASLGVRPTVDDSGRVLLEVHVFDFSGNAYGKLVQVEFLKKLRDEEKYVDLPTLTAAIENDARQARAFFDADFLGQINPANAATDRI</sequence>
<dbReference type="UniPathway" id="UPA00276">
    <property type="reaction ID" value="UER00406"/>
</dbReference>
<proteinExistence type="inferred from homology"/>
<dbReference type="Pfam" id="PF01687">
    <property type="entry name" value="Flavokinase"/>
    <property type="match status" value="1"/>
</dbReference>
<comment type="pathway">
    <text evidence="2 15">Cofactor biosynthesis; FAD biosynthesis; FAD from FMN: step 1/1.</text>
</comment>
<keyword evidence="11 15" id="KW-0067">ATP-binding</keyword>
<evidence type="ECO:0000256" key="11">
    <source>
        <dbReference type="ARBA" id="ARBA00022840"/>
    </source>
</evidence>
<evidence type="ECO:0000256" key="5">
    <source>
        <dbReference type="ARBA" id="ARBA00022643"/>
    </source>
</evidence>
<dbReference type="PIRSF" id="PIRSF004491">
    <property type="entry name" value="FAD_Synth"/>
    <property type="match status" value="1"/>
</dbReference>
<gene>
    <name evidence="17" type="ORF">FHW18_005115</name>
</gene>
<dbReference type="GO" id="GO:0006747">
    <property type="term" value="P:FAD biosynthetic process"/>
    <property type="evidence" value="ECO:0007669"/>
    <property type="project" value="UniProtKB-UniRule"/>
</dbReference>